<name>J2ZH90_9EURY</name>
<gene>
    <name evidence="1" type="ORF">HSB1_06780</name>
</gene>
<dbReference type="Proteomes" id="UP000007813">
    <property type="component" value="Unassembled WGS sequence"/>
</dbReference>
<evidence type="ECO:0000313" key="2">
    <source>
        <dbReference type="Proteomes" id="UP000007813"/>
    </source>
</evidence>
<comment type="caution">
    <text evidence="1">The sequence shown here is derived from an EMBL/GenBank/DDBJ whole genome shotgun (WGS) entry which is preliminary data.</text>
</comment>
<proteinExistence type="predicted"/>
<dbReference type="AlphaFoldDB" id="J2ZH90"/>
<protein>
    <submittedName>
        <fullName evidence="1">Uncharacterized protein</fullName>
    </submittedName>
</protein>
<dbReference type="EMBL" id="ALJD01000003">
    <property type="protein sequence ID" value="EJN60075.1"/>
    <property type="molecule type" value="Genomic_DNA"/>
</dbReference>
<reference evidence="1 2" key="1">
    <citation type="journal article" date="2012" name="J. Bacteriol.">
        <title>Draft Genome Sequence of the Extremely Halophilic Archaeon Halogranum salarium B-1T.</title>
        <authorList>
            <person name="Kim K.K."/>
            <person name="Lee K.C."/>
            <person name="Lee J.S."/>
        </authorList>
    </citation>
    <scope>NUCLEOTIDE SEQUENCE [LARGE SCALE GENOMIC DNA]</scope>
    <source>
        <strain evidence="1 2">B-1</strain>
    </source>
</reference>
<sequence>MLLRPFCRKRHCQRRRPESLDFPRFHATSYRTSDLNLDYMPIIRRMIFV</sequence>
<organism evidence="1 2">
    <name type="scientific">Halogranum salarium B-1</name>
    <dbReference type="NCBI Taxonomy" id="1210908"/>
    <lineage>
        <taxon>Archaea</taxon>
        <taxon>Methanobacteriati</taxon>
        <taxon>Methanobacteriota</taxon>
        <taxon>Stenosarchaea group</taxon>
        <taxon>Halobacteria</taxon>
        <taxon>Halobacteriales</taxon>
        <taxon>Haloferacaceae</taxon>
    </lineage>
</organism>
<accession>J2ZH90</accession>
<evidence type="ECO:0000313" key="1">
    <source>
        <dbReference type="EMBL" id="EJN60075.1"/>
    </source>
</evidence>